<evidence type="ECO:0000256" key="1">
    <source>
        <dbReference type="ARBA" id="ARBA00004123"/>
    </source>
</evidence>
<dbReference type="Gene3D" id="1.20.1160.11">
    <property type="entry name" value="Paired amphipathic helix"/>
    <property type="match status" value="1"/>
</dbReference>
<evidence type="ECO:0000256" key="3">
    <source>
        <dbReference type="PROSITE-ProRule" id="PRU00810"/>
    </source>
</evidence>
<dbReference type="PROSITE" id="PS51477">
    <property type="entry name" value="PAH"/>
    <property type="match status" value="1"/>
</dbReference>
<keyword evidence="7" id="KW-1185">Reference proteome</keyword>
<dbReference type="RefSeq" id="NP_001118679.1">
    <property type="nucleotide sequence ID" value="NM_001125207.2"/>
</dbReference>
<reference evidence="5" key="3">
    <citation type="submission" date="2011-02" db="EMBL/GenBank/DDBJ databases">
        <authorList>
            <consortium name="TAIR"/>
            <person name="Swarbreck D."/>
            <person name="Lamesch P."/>
            <person name="Wilks C."/>
            <person name="Huala E."/>
        </authorList>
    </citation>
    <scope>NUCLEOTIDE SEQUENCE</scope>
</reference>
<dbReference type="Proteomes" id="UP000006548">
    <property type="component" value="Chromosome 3"/>
</dbReference>
<name>Q9LIJ9_ARATH</name>
<dbReference type="OMA" id="MEIMVEQ"/>
<dbReference type="Araport" id="AT3G22961"/>
<dbReference type="EMBL" id="CP002686">
    <property type="protein sequence ID" value="AEE76698.1"/>
    <property type="molecule type" value="Genomic_DNA"/>
</dbReference>
<organism evidence="6">
    <name type="scientific">Arabidopsis thaliana</name>
    <name type="common">Mouse-ear cress</name>
    <dbReference type="NCBI Taxonomy" id="3702"/>
    <lineage>
        <taxon>Eukaryota</taxon>
        <taxon>Viridiplantae</taxon>
        <taxon>Streptophyta</taxon>
        <taxon>Embryophyta</taxon>
        <taxon>Tracheophyta</taxon>
        <taxon>Spermatophyta</taxon>
        <taxon>Magnoliopsida</taxon>
        <taxon>eudicotyledons</taxon>
        <taxon>Gunneridae</taxon>
        <taxon>Pentapetalae</taxon>
        <taxon>rosids</taxon>
        <taxon>malvids</taxon>
        <taxon>Brassicales</taxon>
        <taxon>Brassicaceae</taxon>
        <taxon>Camelineae</taxon>
        <taxon>Arabidopsis</taxon>
    </lineage>
</organism>
<dbReference type="GO" id="GO:0006355">
    <property type="term" value="P:regulation of DNA-templated transcription"/>
    <property type="evidence" value="ECO:0007669"/>
    <property type="project" value="InterPro"/>
</dbReference>
<dbReference type="KEGG" id="ath:AT3G22961"/>
<reference evidence="7" key="5">
    <citation type="journal article" date="2017" name="Plant J.">
        <title>Araport11: a complete reannotation of the Arabidopsis thaliana reference genome.</title>
        <authorList>
            <person name="Cheng C.Y."/>
            <person name="Krishnakumar V."/>
            <person name="Chan A.P."/>
            <person name="Thibaud-Nissen F."/>
            <person name="Schobel S."/>
            <person name="Town C.D."/>
        </authorList>
    </citation>
    <scope>GENOME REANNOTATION</scope>
    <source>
        <strain evidence="7">cv. Columbia</strain>
    </source>
</reference>
<sequence length="223" mass="25782">MKSCKRPRMKNQERDFYETPSDCSEEEIQRSCEFVKKVKELDDKTIIVKFLNAMKSYRSKSLSYIDLKTKVASILRNHDALLQEFHQLLLLDSPITEKDCNSAKSDVERTVELMKKVEGLGKGLHGAFLNQLVFGGDIVDLVEQLDVILCDHASLKEEFILFLVDSRLLKKPKRGFEAGAEEYKTRLETEEELSSSDEFLNGKYVSKSQYDLDQVKKKRLMQE</sequence>
<protein>
    <submittedName>
        <fullName evidence="5">Paired amphipathic helix (PAH2) superfamily protein</fullName>
    </submittedName>
</protein>
<reference evidence="6" key="1">
    <citation type="journal article" date="2000" name="DNA Res.">
        <title>Structural analysis of Arabidopsis thaliana chromosome 3. II. Sequence features of the 4,251,695 bp regions covered by 90 P1, TAC and BAC clones.</title>
        <authorList>
            <person name="Nakamura Y."/>
        </authorList>
    </citation>
    <scope>NUCLEOTIDE SEQUENCE [LARGE SCALE GENOMIC DNA]</scope>
</reference>
<dbReference type="TAIR" id="AT3G22961"/>
<reference evidence="5" key="4">
    <citation type="submission" date="2016-05" db="EMBL/GenBank/DDBJ databases">
        <authorList>
            <person name="Krishnakumar V."/>
            <person name="Cheng C.-Y."/>
            <person name="Chan A.P."/>
            <person name="Schobel S."/>
            <person name="Kim M."/>
            <person name="Ferlanti E.S."/>
            <person name="Belyaeva I."/>
            <person name="Rosen B.D."/>
            <person name="Micklem G."/>
            <person name="Miller J.R."/>
            <person name="Vaughn M."/>
            <person name="Town C.D."/>
        </authorList>
    </citation>
    <scope>NUCLEOTIDE SEQUENCE</scope>
</reference>
<dbReference type="GO" id="GO:0005634">
    <property type="term" value="C:nucleus"/>
    <property type="evidence" value="ECO:0007669"/>
    <property type="project" value="UniProtKB-SubCell"/>
</dbReference>
<accession>Q9LIJ9</accession>
<evidence type="ECO:0000313" key="6">
    <source>
        <dbReference type="EMBL" id="BAB03044.1"/>
    </source>
</evidence>
<evidence type="ECO:0000313" key="5">
    <source>
        <dbReference type="EMBL" id="AEE76698.1"/>
    </source>
</evidence>
<dbReference type="InterPro" id="IPR003822">
    <property type="entry name" value="PAH"/>
</dbReference>
<gene>
    <name evidence="4 5" type="ordered locus">At3g22961</name>
</gene>
<dbReference type="ExpressionAtlas" id="Q9LIJ9">
    <property type="expression patterns" value="baseline and differential"/>
</dbReference>
<evidence type="ECO:0000313" key="7">
    <source>
        <dbReference type="Proteomes" id="UP000006548"/>
    </source>
</evidence>
<dbReference type="GeneID" id="6241387"/>
<dbReference type="PaxDb" id="3702-AT3G22961.1"/>
<dbReference type="InterPro" id="IPR036600">
    <property type="entry name" value="PAH_sf"/>
</dbReference>
<comment type="subcellular location">
    <subcellularLocation>
        <location evidence="1 3">Nucleus</location>
    </subcellularLocation>
</comment>
<dbReference type="SMR" id="Q9LIJ9"/>
<keyword evidence="2 3" id="KW-0539">Nucleus</keyword>
<dbReference type="Pfam" id="PF02671">
    <property type="entry name" value="PAH"/>
    <property type="match status" value="1"/>
</dbReference>
<dbReference type="EMBL" id="AP001300">
    <property type="protein sequence ID" value="BAB03044.1"/>
    <property type="molecule type" value="Genomic_DNA"/>
</dbReference>
<dbReference type="AlphaFoldDB" id="Q9LIJ9"/>
<dbReference type="HOGENOM" id="CLU_1350535_0_0_1"/>
<reference evidence="5 7" key="2">
    <citation type="journal article" date="2000" name="Nature">
        <title>Sequence and analysis of chromosome 3 of the plant Arabidopsis thaliana.</title>
        <authorList>
            <consortium name="European Union Chromosome 3 Arabidopsis Sequencing Consortium"/>
            <consortium name="Institute for Genomic Research"/>
            <consortium name="Kazusa DNA Research Institute"/>
            <person name="Salanoubat M."/>
            <person name="Lemcke K."/>
            <person name="Rieger M."/>
            <person name="Ansorge W."/>
            <person name="Unseld M."/>
            <person name="Fartmann B."/>
            <person name="Valle G."/>
            <person name="Blocker H."/>
            <person name="Perez-Alonso M."/>
            <person name="Obermaier B."/>
            <person name="Delseny M."/>
            <person name="Boutry M."/>
            <person name="Grivell L.A."/>
            <person name="Mache R."/>
            <person name="Puigdomenech P."/>
            <person name="De Simone V."/>
            <person name="Choisne N."/>
            <person name="Artiguenave F."/>
            <person name="Robert C."/>
            <person name="Brottier P."/>
            <person name="Wincker P."/>
            <person name="Cattolico L."/>
            <person name="Weissenbach J."/>
            <person name="Saurin W."/>
            <person name="Quetier F."/>
            <person name="Schafer M."/>
            <person name="Muller-Auer S."/>
            <person name="Gabel C."/>
            <person name="Fuchs M."/>
            <person name="Benes V."/>
            <person name="Wurmbach E."/>
            <person name="Drzonek H."/>
            <person name="Erfle H."/>
            <person name="Jordan N."/>
            <person name="Bangert S."/>
            <person name="Wiedelmann R."/>
            <person name="Kranz H."/>
            <person name="Voss H."/>
            <person name="Holland R."/>
            <person name="Brandt P."/>
            <person name="Nyakatura G."/>
            <person name="Vezzi A."/>
            <person name="D'Angelo M."/>
            <person name="Pallavicini A."/>
            <person name="Toppo S."/>
            <person name="Simionati B."/>
            <person name="Conrad A."/>
            <person name="Hornischer K."/>
            <person name="Kauer G."/>
            <person name="Lohnert T.H."/>
            <person name="Nordsiek G."/>
            <person name="Reichelt J."/>
            <person name="Scharfe M."/>
            <person name="Schon O."/>
            <person name="Bargues M."/>
            <person name="Terol J."/>
            <person name="Climent J."/>
            <person name="Navarro P."/>
            <person name="Collado C."/>
            <person name="Perez-Perez A."/>
            <person name="Ottenwalder B."/>
            <person name="Duchemin D."/>
            <person name="Cooke R."/>
            <person name="Laudie M."/>
            <person name="Berger-Llauro C."/>
            <person name="Purnelle B."/>
            <person name="Masuy D."/>
            <person name="de Haan M."/>
            <person name="Maarse A.C."/>
            <person name="Alcaraz J.P."/>
            <person name="Cottet A."/>
            <person name="Casacuberta E."/>
            <person name="Monfort A."/>
            <person name="Argiriou A."/>
            <person name="flores M."/>
            <person name="Liguori R."/>
            <person name="Vitale D."/>
            <person name="Mannhaupt G."/>
            <person name="Haase D."/>
            <person name="Schoof H."/>
            <person name="Rudd S."/>
            <person name="Zaccaria P."/>
            <person name="Mewes H.W."/>
            <person name="Mayer K.F."/>
            <person name="Kaul S."/>
            <person name="Town C.D."/>
            <person name="Koo H.L."/>
            <person name="Tallon L.J."/>
            <person name="Jenkins J."/>
            <person name="Rooney T."/>
            <person name="Rizzo M."/>
            <person name="Walts A."/>
            <person name="Utterback T."/>
            <person name="Fujii C.Y."/>
            <person name="Shea T.P."/>
            <person name="Creasy T.H."/>
            <person name="Haas B."/>
            <person name="Maiti R."/>
            <person name="Wu D."/>
            <person name="Peterson J."/>
            <person name="Van Aken S."/>
            <person name="Pai G."/>
            <person name="Militscher J."/>
            <person name="Sellers P."/>
            <person name="Gill J.E."/>
            <person name="Feldblyum T.V."/>
            <person name="Preuss D."/>
            <person name="Lin X."/>
            <person name="Nierman W.C."/>
            <person name="Salzberg S.L."/>
            <person name="White O."/>
            <person name="Venter J.C."/>
            <person name="Fraser C.M."/>
            <person name="Kaneko T."/>
            <person name="Nakamura Y."/>
            <person name="Sato S."/>
            <person name="Kato T."/>
            <person name="Asamizu E."/>
            <person name="Sasamoto S."/>
            <person name="Kimura T."/>
            <person name="Idesawa K."/>
            <person name="Kawashima K."/>
            <person name="Kishida Y."/>
            <person name="Kiyokawa C."/>
            <person name="Kohara M."/>
            <person name="Matsumoto M."/>
            <person name="Matsuno A."/>
            <person name="Muraki A."/>
            <person name="Nakayama S."/>
            <person name="Nakazaki N."/>
            <person name="Shinpo S."/>
            <person name="Takeuchi C."/>
            <person name="Wada T."/>
            <person name="Watanabe A."/>
            <person name="Yamada M."/>
            <person name="Yasuda M."/>
            <person name="Tabata S."/>
        </authorList>
    </citation>
    <scope>NUCLEOTIDE SEQUENCE [LARGE SCALE GENOMIC DNA]</scope>
    <source>
        <strain evidence="7">cv. Columbia</strain>
    </source>
</reference>
<evidence type="ECO:0000313" key="4">
    <source>
        <dbReference type="Araport" id="AT3G22961"/>
    </source>
</evidence>
<evidence type="ECO:0000256" key="2">
    <source>
        <dbReference type="ARBA" id="ARBA00023242"/>
    </source>
</evidence>
<proteinExistence type="predicted"/>
<dbReference type="SUPFAM" id="SSF47762">
    <property type="entry name" value="PAH2 domain"/>
    <property type="match status" value="1"/>
</dbReference>